<accession>A0AA48HTC7</accession>
<gene>
    <name evidence="6" type="primary">flcA_1</name>
    <name evidence="6" type="ORF">MACH21_18980</name>
</gene>
<protein>
    <submittedName>
        <fullName evidence="6">LuxR family transcriptional regulator</fullName>
    </submittedName>
</protein>
<dbReference type="PROSITE" id="PS50110">
    <property type="entry name" value="RESPONSE_REGULATORY"/>
    <property type="match status" value="1"/>
</dbReference>
<dbReference type="PANTHER" id="PTHR45566:SF2">
    <property type="entry name" value="NARL SUBFAMILY"/>
    <property type="match status" value="1"/>
</dbReference>
<evidence type="ECO:0000259" key="5">
    <source>
        <dbReference type="PROSITE" id="PS50110"/>
    </source>
</evidence>
<dbReference type="Pfam" id="PF00196">
    <property type="entry name" value="GerE"/>
    <property type="match status" value="1"/>
</dbReference>
<feature type="domain" description="HTH luxR-type" evidence="4">
    <location>
        <begin position="146"/>
        <end position="211"/>
    </location>
</feature>
<dbReference type="GO" id="GO:0000160">
    <property type="term" value="P:phosphorelay signal transduction system"/>
    <property type="evidence" value="ECO:0007669"/>
    <property type="project" value="InterPro"/>
</dbReference>
<dbReference type="PANTHER" id="PTHR45566">
    <property type="entry name" value="HTH-TYPE TRANSCRIPTIONAL REGULATOR YHJB-RELATED"/>
    <property type="match status" value="1"/>
</dbReference>
<feature type="domain" description="Response regulatory" evidence="5">
    <location>
        <begin position="15"/>
        <end position="130"/>
    </location>
</feature>
<evidence type="ECO:0000256" key="1">
    <source>
        <dbReference type="ARBA" id="ARBA00022553"/>
    </source>
</evidence>
<dbReference type="SUPFAM" id="SSF46894">
    <property type="entry name" value="C-terminal effector domain of the bipartite response regulators"/>
    <property type="match status" value="1"/>
</dbReference>
<dbReference type="SUPFAM" id="SSF52172">
    <property type="entry name" value="CheY-like"/>
    <property type="match status" value="1"/>
</dbReference>
<dbReference type="InterPro" id="IPR036388">
    <property type="entry name" value="WH-like_DNA-bd_sf"/>
</dbReference>
<organism evidence="6 7">
    <name type="scientific">Roseicyclus marinus</name>
    <dbReference type="NCBI Taxonomy" id="2161673"/>
    <lineage>
        <taxon>Bacteria</taxon>
        <taxon>Pseudomonadati</taxon>
        <taxon>Pseudomonadota</taxon>
        <taxon>Alphaproteobacteria</taxon>
        <taxon>Rhodobacterales</taxon>
        <taxon>Roseobacteraceae</taxon>
        <taxon>Roseicyclus</taxon>
    </lineage>
</organism>
<dbReference type="GO" id="GO:0006355">
    <property type="term" value="P:regulation of DNA-templated transcription"/>
    <property type="evidence" value="ECO:0007669"/>
    <property type="project" value="InterPro"/>
</dbReference>
<dbReference type="InterPro" id="IPR000792">
    <property type="entry name" value="Tscrpt_reg_LuxR_C"/>
</dbReference>
<dbReference type="KEGG" id="rmai:MACH21_18980"/>
<keyword evidence="1 3" id="KW-0597">Phosphoprotein</keyword>
<dbReference type="Gene3D" id="3.40.50.2300">
    <property type="match status" value="1"/>
</dbReference>
<dbReference type="InterPro" id="IPR011006">
    <property type="entry name" value="CheY-like_superfamily"/>
</dbReference>
<evidence type="ECO:0000313" key="7">
    <source>
        <dbReference type="Proteomes" id="UP001337723"/>
    </source>
</evidence>
<reference evidence="6 7" key="1">
    <citation type="submission" date="2023-01" db="EMBL/GenBank/DDBJ databases">
        <title>Complete genome sequence of Roseicyclus marinus strain Dej080120_10.</title>
        <authorList>
            <person name="Ueki S."/>
            <person name="Maruyama F."/>
        </authorList>
    </citation>
    <scope>NUCLEOTIDE SEQUENCE [LARGE SCALE GENOMIC DNA]</scope>
    <source>
        <strain evidence="6 7">Dej080120_10</strain>
    </source>
</reference>
<dbReference type="Pfam" id="PF00072">
    <property type="entry name" value="Response_reg"/>
    <property type="match status" value="1"/>
</dbReference>
<keyword evidence="2" id="KW-0238">DNA-binding</keyword>
<feature type="modified residue" description="4-aspartylphosphate" evidence="3">
    <location>
        <position position="65"/>
    </location>
</feature>
<dbReference type="Gene3D" id="1.10.10.10">
    <property type="entry name" value="Winged helix-like DNA-binding domain superfamily/Winged helix DNA-binding domain"/>
    <property type="match status" value="1"/>
</dbReference>
<dbReference type="EMBL" id="AP027266">
    <property type="protein sequence ID" value="BDW85721.1"/>
    <property type="molecule type" value="Genomic_DNA"/>
</dbReference>
<evidence type="ECO:0000256" key="2">
    <source>
        <dbReference type="ARBA" id="ARBA00023125"/>
    </source>
</evidence>
<evidence type="ECO:0000313" key="6">
    <source>
        <dbReference type="EMBL" id="BDW85721.1"/>
    </source>
</evidence>
<dbReference type="Proteomes" id="UP001337723">
    <property type="component" value="Chromosome"/>
</dbReference>
<dbReference type="InterPro" id="IPR001789">
    <property type="entry name" value="Sig_transdc_resp-reg_receiver"/>
</dbReference>
<dbReference type="InterPro" id="IPR051015">
    <property type="entry name" value="EvgA-like"/>
</dbReference>
<proteinExistence type="predicted"/>
<dbReference type="SMART" id="SM00421">
    <property type="entry name" value="HTH_LUXR"/>
    <property type="match status" value="1"/>
</dbReference>
<evidence type="ECO:0000259" key="4">
    <source>
        <dbReference type="PROSITE" id="PS50043"/>
    </source>
</evidence>
<dbReference type="CDD" id="cd06170">
    <property type="entry name" value="LuxR_C_like"/>
    <property type="match status" value="1"/>
</dbReference>
<dbReference type="GO" id="GO:0003677">
    <property type="term" value="F:DNA binding"/>
    <property type="evidence" value="ECO:0007669"/>
    <property type="project" value="UniProtKB-KW"/>
</dbReference>
<dbReference type="PROSITE" id="PS50043">
    <property type="entry name" value="HTH_LUXR_2"/>
    <property type="match status" value="1"/>
</dbReference>
<dbReference type="PROSITE" id="PS00622">
    <property type="entry name" value="HTH_LUXR_1"/>
    <property type="match status" value="1"/>
</dbReference>
<dbReference type="InterPro" id="IPR016032">
    <property type="entry name" value="Sig_transdc_resp-reg_C-effctor"/>
</dbReference>
<name>A0AA48HTC7_9RHOB</name>
<sequence>MNMSLMSQSSDDSLNVLIGDDHRLLGEAVANLLKTSAGYGVATAESYEATLAALAGGGFDVVLLDLKMPGMNGLTSVKQVVDKAAPARVVLFTGQVDRHFLNSALEFGVRGLIPKTMPLQSLLSVIQLIASGQVFVPMQDSDSRSQTQSDAPLTEKEHFVLSRAAEGLTNKEIARDMAISEVSVKMHMRAICRKLDARNRAHAVMISRERALL</sequence>
<dbReference type="AlphaFoldDB" id="A0AA48HTC7"/>
<dbReference type="PRINTS" id="PR00038">
    <property type="entry name" value="HTHLUXR"/>
</dbReference>
<dbReference type="SMART" id="SM00448">
    <property type="entry name" value="REC"/>
    <property type="match status" value="1"/>
</dbReference>
<dbReference type="InterPro" id="IPR058245">
    <property type="entry name" value="NreC/VraR/RcsB-like_REC"/>
</dbReference>
<evidence type="ECO:0000256" key="3">
    <source>
        <dbReference type="PROSITE-ProRule" id="PRU00169"/>
    </source>
</evidence>
<keyword evidence="7" id="KW-1185">Reference proteome</keyword>
<dbReference type="CDD" id="cd17535">
    <property type="entry name" value="REC_NarL-like"/>
    <property type="match status" value="1"/>
</dbReference>